<dbReference type="Gene3D" id="1.10.443.10">
    <property type="entry name" value="Intergrase catalytic core"/>
    <property type="match status" value="1"/>
</dbReference>
<dbReference type="InterPro" id="IPR013762">
    <property type="entry name" value="Integrase-like_cat_sf"/>
</dbReference>
<dbReference type="InterPro" id="IPR044068">
    <property type="entry name" value="CB"/>
</dbReference>
<accession>X1GNT7</accession>
<feature type="domain" description="Core-binding (CB)" evidence="6">
    <location>
        <begin position="1"/>
        <end position="74"/>
    </location>
</feature>
<feature type="domain" description="Tyr recombinase" evidence="5">
    <location>
        <begin position="91"/>
        <end position="267"/>
    </location>
</feature>
<dbReference type="InterPro" id="IPR010998">
    <property type="entry name" value="Integrase_recombinase_N"/>
</dbReference>
<gene>
    <name evidence="7" type="ORF">S03H2_34946</name>
</gene>
<keyword evidence="2" id="KW-0229">DNA integration</keyword>
<dbReference type="PROSITE" id="PS51898">
    <property type="entry name" value="TYR_RECOMBINASE"/>
    <property type="match status" value="1"/>
</dbReference>
<dbReference type="EMBL" id="BARU01021346">
    <property type="protein sequence ID" value="GAH59541.1"/>
    <property type="molecule type" value="Genomic_DNA"/>
</dbReference>
<dbReference type="GO" id="GO:0015074">
    <property type="term" value="P:DNA integration"/>
    <property type="evidence" value="ECO:0007669"/>
    <property type="project" value="UniProtKB-KW"/>
</dbReference>
<proteinExistence type="inferred from homology"/>
<evidence type="ECO:0000256" key="3">
    <source>
        <dbReference type="ARBA" id="ARBA00023125"/>
    </source>
</evidence>
<dbReference type="GO" id="GO:0003677">
    <property type="term" value="F:DNA binding"/>
    <property type="evidence" value="ECO:0007669"/>
    <property type="project" value="UniProtKB-KW"/>
</dbReference>
<evidence type="ECO:0000259" key="6">
    <source>
        <dbReference type="PROSITE" id="PS51900"/>
    </source>
</evidence>
<evidence type="ECO:0000256" key="1">
    <source>
        <dbReference type="ARBA" id="ARBA00008857"/>
    </source>
</evidence>
<reference evidence="7" key="1">
    <citation type="journal article" date="2014" name="Front. Microbiol.">
        <title>High frequency of phylogenetically diverse reductive dehalogenase-homologous genes in deep subseafloor sedimentary metagenomes.</title>
        <authorList>
            <person name="Kawai M."/>
            <person name="Futagami T."/>
            <person name="Toyoda A."/>
            <person name="Takaki Y."/>
            <person name="Nishi S."/>
            <person name="Hori S."/>
            <person name="Arai W."/>
            <person name="Tsubouchi T."/>
            <person name="Morono Y."/>
            <person name="Uchiyama I."/>
            <person name="Ito T."/>
            <person name="Fujiyama A."/>
            <person name="Inagaki F."/>
            <person name="Takami H."/>
        </authorList>
    </citation>
    <scope>NUCLEOTIDE SEQUENCE</scope>
    <source>
        <strain evidence="7">Expedition CK06-06</strain>
    </source>
</reference>
<dbReference type="Gene3D" id="1.10.150.130">
    <property type="match status" value="1"/>
</dbReference>
<evidence type="ECO:0000256" key="2">
    <source>
        <dbReference type="ARBA" id="ARBA00022908"/>
    </source>
</evidence>
<protein>
    <recommendedName>
        <fullName evidence="8">Tyr recombinase domain-containing protein</fullName>
    </recommendedName>
</protein>
<dbReference type="InterPro" id="IPR002104">
    <property type="entry name" value="Integrase_catalytic"/>
</dbReference>
<dbReference type="AlphaFoldDB" id="X1GNT7"/>
<evidence type="ECO:0000256" key="4">
    <source>
        <dbReference type="ARBA" id="ARBA00023172"/>
    </source>
</evidence>
<evidence type="ECO:0008006" key="8">
    <source>
        <dbReference type="Google" id="ProtNLM"/>
    </source>
</evidence>
<comment type="caution">
    <text evidence="7">The sequence shown here is derived from an EMBL/GenBank/DDBJ whole genome shotgun (WGS) entry which is preliminary data.</text>
</comment>
<dbReference type="GO" id="GO:0006310">
    <property type="term" value="P:DNA recombination"/>
    <property type="evidence" value="ECO:0007669"/>
    <property type="project" value="UniProtKB-KW"/>
</dbReference>
<evidence type="ECO:0000259" key="5">
    <source>
        <dbReference type="PROSITE" id="PS51898"/>
    </source>
</evidence>
<dbReference type="PROSITE" id="PS51900">
    <property type="entry name" value="CB"/>
    <property type="match status" value="1"/>
</dbReference>
<keyword evidence="4" id="KW-0233">DNA recombination</keyword>
<name>X1GNT7_9ZZZZ</name>
<comment type="similarity">
    <text evidence="1">Belongs to the 'phage' integrase family.</text>
</comment>
<dbReference type="SUPFAM" id="SSF56349">
    <property type="entry name" value="DNA breaking-rejoining enzymes"/>
    <property type="match status" value="1"/>
</dbReference>
<sequence>MTHDMSIRGLSPKTKQAYLGRMRDFVKFFMTPPDQLGLKHIYRYQVYLSEERQLSYSFFNQTVCALHFFYTITLDRGWDIKRIPYNKKQKTLPTVLSKQEVVEFFHALDGKIKYYAIAQTLYAAGLRISEALNLTIPDIDSTRMLIKVSYGKGGKDRYVMLSEKLLLVLRKYWQALPVKPSTYLFPGRDPSKPLHPRSVQCEFQRAKQRTAIRKPVNPHILRHSFGTHLLEDGVNIRKIQLLLVHRSLNTTEKYTHVAQNFINETTSPLDTLDT</sequence>
<keyword evidence="3" id="KW-0238">DNA-binding</keyword>
<dbReference type="InterPro" id="IPR004107">
    <property type="entry name" value="Integrase_SAM-like_N"/>
</dbReference>
<organism evidence="7">
    <name type="scientific">marine sediment metagenome</name>
    <dbReference type="NCBI Taxonomy" id="412755"/>
    <lineage>
        <taxon>unclassified sequences</taxon>
        <taxon>metagenomes</taxon>
        <taxon>ecological metagenomes</taxon>
    </lineage>
</organism>
<dbReference type="Pfam" id="PF13495">
    <property type="entry name" value="Phage_int_SAM_4"/>
    <property type="match status" value="1"/>
</dbReference>
<dbReference type="PANTHER" id="PTHR30349:SF64">
    <property type="entry name" value="PROPHAGE INTEGRASE INTD-RELATED"/>
    <property type="match status" value="1"/>
</dbReference>
<dbReference type="PANTHER" id="PTHR30349">
    <property type="entry name" value="PHAGE INTEGRASE-RELATED"/>
    <property type="match status" value="1"/>
</dbReference>
<dbReference type="Pfam" id="PF00589">
    <property type="entry name" value="Phage_integrase"/>
    <property type="match status" value="1"/>
</dbReference>
<dbReference type="InterPro" id="IPR050090">
    <property type="entry name" value="Tyrosine_recombinase_XerCD"/>
</dbReference>
<evidence type="ECO:0000313" key="7">
    <source>
        <dbReference type="EMBL" id="GAH59541.1"/>
    </source>
</evidence>
<feature type="non-terminal residue" evidence="7">
    <location>
        <position position="274"/>
    </location>
</feature>
<dbReference type="InterPro" id="IPR011010">
    <property type="entry name" value="DNA_brk_join_enz"/>
</dbReference>